<dbReference type="Pfam" id="PF11304">
    <property type="entry name" value="DUF3106"/>
    <property type="match status" value="1"/>
</dbReference>
<feature type="region of interest" description="Disordered" evidence="1">
    <location>
        <begin position="60"/>
        <end position="85"/>
    </location>
</feature>
<feature type="region of interest" description="Disordered" evidence="1">
    <location>
        <begin position="26"/>
        <end position="47"/>
    </location>
</feature>
<dbReference type="InterPro" id="IPR021455">
    <property type="entry name" value="DUF3106"/>
</dbReference>
<proteinExistence type="predicted"/>
<sequence length="85" mass="10489">MQGRFPRRVLWLALALIGLTAAAPAMANRERQGEERGPQWNQRMQQWERLPPERRQRILQEQQRYQRLPPEEQQRLRQQYQQQQR</sequence>
<organism evidence="2">
    <name type="scientific">mine drainage metagenome</name>
    <dbReference type="NCBI Taxonomy" id="410659"/>
    <lineage>
        <taxon>unclassified sequences</taxon>
        <taxon>metagenomes</taxon>
        <taxon>ecological metagenomes</taxon>
    </lineage>
</organism>
<feature type="compositionally biased region" description="Low complexity" evidence="1">
    <location>
        <begin position="76"/>
        <end position="85"/>
    </location>
</feature>
<dbReference type="AlphaFoldDB" id="E6PRQ5"/>
<feature type="compositionally biased region" description="Basic and acidic residues" evidence="1">
    <location>
        <begin position="28"/>
        <end position="37"/>
    </location>
</feature>
<dbReference type="EMBL" id="CABM01000045">
    <property type="protein sequence ID" value="CBH97611.1"/>
    <property type="molecule type" value="Genomic_DNA"/>
</dbReference>
<gene>
    <name evidence="2" type="ORF">CARN2_3085</name>
</gene>
<name>E6PRQ5_9ZZZZ</name>
<comment type="caution">
    <text evidence="2">The sequence shown here is derived from an EMBL/GenBank/DDBJ whole genome shotgun (WGS) entry which is preliminary data.</text>
</comment>
<protein>
    <recommendedName>
        <fullName evidence="3">DUF3106 domain-containing protein</fullName>
    </recommendedName>
</protein>
<reference evidence="2" key="1">
    <citation type="submission" date="2009-10" db="EMBL/GenBank/DDBJ databases">
        <title>Diversity of trophic interactions inside an arsenic-rich microbial ecosystem.</title>
        <authorList>
            <person name="Bertin P.N."/>
            <person name="Heinrich-Salmeron A."/>
            <person name="Pelletier E."/>
            <person name="Goulhen-Chollet F."/>
            <person name="Arsene-Ploetze F."/>
            <person name="Gallien S."/>
            <person name="Calteau A."/>
            <person name="Vallenet D."/>
            <person name="Casiot C."/>
            <person name="Chane-Woon-Ming B."/>
            <person name="Giloteaux L."/>
            <person name="Barakat M."/>
            <person name="Bonnefoy V."/>
            <person name="Bruneel O."/>
            <person name="Chandler M."/>
            <person name="Cleiss J."/>
            <person name="Duran R."/>
            <person name="Elbaz-Poulichet F."/>
            <person name="Fonknechten N."/>
            <person name="Lauga B."/>
            <person name="Mornico D."/>
            <person name="Ortet P."/>
            <person name="Schaeffer C."/>
            <person name="Siguier P."/>
            <person name="Alexander Thil Smith A."/>
            <person name="Van Dorsselaer A."/>
            <person name="Weissenbach J."/>
            <person name="Medigue C."/>
            <person name="Le Paslier D."/>
        </authorList>
    </citation>
    <scope>NUCLEOTIDE SEQUENCE</scope>
</reference>
<accession>E6PRQ5</accession>
<evidence type="ECO:0008006" key="3">
    <source>
        <dbReference type="Google" id="ProtNLM"/>
    </source>
</evidence>
<evidence type="ECO:0000313" key="2">
    <source>
        <dbReference type="EMBL" id="CBH97611.1"/>
    </source>
</evidence>
<evidence type="ECO:0000256" key="1">
    <source>
        <dbReference type="SAM" id="MobiDB-lite"/>
    </source>
</evidence>